<dbReference type="Ensembl" id="ENSTNIT00000005482.1">
    <property type="protein sequence ID" value="ENSTNIP00000005336.1"/>
    <property type="gene ID" value="ENSTNIG00000002775.1"/>
</dbReference>
<feature type="transmembrane region" description="Helical" evidence="8">
    <location>
        <begin position="176"/>
        <end position="193"/>
    </location>
</feature>
<dbReference type="HOGENOM" id="CLU_006855_2_2_1"/>
<dbReference type="PANTHER" id="PTHR11616:SF237">
    <property type="entry name" value="TRANSPORTER"/>
    <property type="match status" value="1"/>
</dbReference>
<proteinExistence type="predicted"/>
<keyword evidence="7" id="KW-1015">Disulfide bond</keyword>
<reference evidence="10" key="3">
    <citation type="submission" date="2025-09" db="UniProtKB">
        <authorList>
            <consortium name="Ensembl"/>
        </authorList>
    </citation>
    <scope>IDENTIFICATION</scope>
</reference>
<dbReference type="InterPro" id="IPR037272">
    <property type="entry name" value="SNS_sf"/>
</dbReference>
<dbReference type="InParanoid" id="H3CAR4"/>
<dbReference type="PRINTS" id="PR00176">
    <property type="entry name" value="NANEUSMPORT"/>
</dbReference>
<evidence type="ECO:0000256" key="2">
    <source>
        <dbReference type="ARBA" id="ARBA00022448"/>
    </source>
</evidence>
<evidence type="ECO:0000256" key="8">
    <source>
        <dbReference type="SAM" id="Phobius"/>
    </source>
</evidence>
<keyword evidence="2" id="KW-0813">Transport</keyword>
<feature type="signal peptide" evidence="9">
    <location>
        <begin position="1"/>
        <end position="26"/>
    </location>
</feature>
<accession>H3CAR4</accession>
<evidence type="ECO:0000256" key="3">
    <source>
        <dbReference type="ARBA" id="ARBA00022692"/>
    </source>
</evidence>
<evidence type="ECO:0000256" key="4">
    <source>
        <dbReference type="ARBA" id="ARBA00022989"/>
    </source>
</evidence>
<evidence type="ECO:0000256" key="1">
    <source>
        <dbReference type="ARBA" id="ARBA00004141"/>
    </source>
</evidence>
<feature type="chain" id="PRO_5003581946" evidence="9">
    <location>
        <begin position="27"/>
        <end position="255"/>
    </location>
</feature>
<dbReference type="GeneTree" id="ENSGT00940000165190"/>
<dbReference type="GO" id="GO:0042995">
    <property type="term" value="C:cell projection"/>
    <property type="evidence" value="ECO:0007669"/>
    <property type="project" value="TreeGrafter"/>
</dbReference>
<keyword evidence="6" id="KW-0479">Metal-binding</keyword>
<dbReference type="SUPFAM" id="SSF161070">
    <property type="entry name" value="SNF-like"/>
    <property type="match status" value="1"/>
</dbReference>
<dbReference type="PANTHER" id="PTHR11616">
    <property type="entry name" value="SODIUM/CHLORIDE DEPENDENT TRANSPORTER"/>
    <property type="match status" value="1"/>
</dbReference>
<dbReference type="Proteomes" id="UP000007303">
    <property type="component" value="Unassembled WGS sequence"/>
</dbReference>
<dbReference type="GO" id="GO:0005886">
    <property type="term" value="C:plasma membrane"/>
    <property type="evidence" value="ECO:0007669"/>
    <property type="project" value="TreeGrafter"/>
</dbReference>
<feature type="disulfide bond" evidence="7">
    <location>
        <begin position="85"/>
        <end position="96"/>
    </location>
</feature>
<dbReference type="InterPro" id="IPR000175">
    <property type="entry name" value="Na/ntran_symport"/>
</dbReference>
<evidence type="ECO:0000256" key="5">
    <source>
        <dbReference type="ARBA" id="ARBA00023136"/>
    </source>
</evidence>
<evidence type="ECO:0000256" key="9">
    <source>
        <dbReference type="SAM" id="SignalP"/>
    </source>
</evidence>
<name>H3CAR4_TETNG</name>
<reference evidence="11" key="1">
    <citation type="journal article" date="2004" name="Nature">
        <title>Genome duplication in the teleost fish Tetraodon nigroviridis reveals the early vertebrate proto-karyotype.</title>
        <authorList>
            <person name="Jaillon O."/>
            <person name="Aury J.-M."/>
            <person name="Brunet F."/>
            <person name="Petit J.-L."/>
            <person name="Stange-Thomann N."/>
            <person name="Mauceli E."/>
            <person name="Bouneau L."/>
            <person name="Fischer C."/>
            <person name="Ozouf-Costaz C."/>
            <person name="Bernot A."/>
            <person name="Nicaud S."/>
            <person name="Jaffe D."/>
            <person name="Fisher S."/>
            <person name="Lutfalla G."/>
            <person name="Dossat C."/>
            <person name="Segurens B."/>
            <person name="Dasilva C."/>
            <person name="Salanoubat M."/>
            <person name="Levy M."/>
            <person name="Boudet N."/>
            <person name="Castellano S."/>
            <person name="Anthouard V."/>
            <person name="Jubin C."/>
            <person name="Castelli V."/>
            <person name="Katinka M."/>
            <person name="Vacherie B."/>
            <person name="Biemont C."/>
            <person name="Skalli Z."/>
            <person name="Cattolico L."/>
            <person name="Poulain J."/>
            <person name="De Berardinis V."/>
            <person name="Cruaud C."/>
            <person name="Duprat S."/>
            <person name="Brottier P."/>
            <person name="Coutanceau J.-P."/>
            <person name="Gouzy J."/>
            <person name="Parra G."/>
            <person name="Lardier G."/>
            <person name="Chapple C."/>
            <person name="McKernan K.J."/>
            <person name="McEwan P."/>
            <person name="Bosak S."/>
            <person name="Kellis M."/>
            <person name="Volff J.-N."/>
            <person name="Guigo R."/>
            <person name="Zody M.C."/>
            <person name="Mesirov J."/>
            <person name="Lindblad-Toh K."/>
            <person name="Birren B."/>
            <person name="Nusbaum C."/>
            <person name="Kahn D."/>
            <person name="Robinson-Rechavi M."/>
            <person name="Laudet V."/>
            <person name="Schachter V."/>
            <person name="Quetier F."/>
            <person name="Saurin W."/>
            <person name="Scarpelli C."/>
            <person name="Wincker P."/>
            <person name="Lander E.S."/>
            <person name="Weissenbach J."/>
            <person name="Roest Crollius H."/>
        </authorList>
    </citation>
    <scope>NUCLEOTIDE SEQUENCE [LARGE SCALE GENOMIC DNA]</scope>
</reference>
<dbReference type="GO" id="GO:0046872">
    <property type="term" value="F:metal ion binding"/>
    <property type="evidence" value="ECO:0007669"/>
    <property type="project" value="UniProtKB-KW"/>
</dbReference>
<feature type="binding site" evidence="6">
    <location>
        <position position="232"/>
    </location>
    <ligand>
        <name>Na(+)</name>
        <dbReference type="ChEBI" id="CHEBI:29101"/>
        <label>1</label>
    </ligand>
</feature>
<keyword evidence="11" id="KW-1185">Reference proteome</keyword>
<evidence type="ECO:0000313" key="10">
    <source>
        <dbReference type="Ensembl" id="ENSTNIP00000005336.1"/>
    </source>
</evidence>
<reference evidence="10" key="2">
    <citation type="submission" date="2025-08" db="UniProtKB">
        <authorList>
            <consortium name="Ensembl"/>
        </authorList>
    </citation>
    <scope>IDENTIFICATION</scope>
</reference>
<evidence type="ECO:0000256" key="6">
    <source>
        <dbReference type="PIRSR" id="PIRSR600175-1"/>
    </source>
</evidence>
<keyword evidence="4 8" id="KW-1133">Transmembrane helix</keyword>
<evidence type="ECO:0000256" key="7">
    <source>
        <dbReference type="PIRSR" id="PIRSR600175-2"/>
    </source>
</evidence>
<dbReference type="GO" id="GO:0005332">
    <property type="term" value="F:gamma-aminobutyric acid:sodium:chloride symporter activity"/>
    <property type="evidence" value="ECO:0007669"/>
    <property type="project" value="TreeGrafter"/>
</dbReference>
<dbReference type="Pfam" id="PF00209">
    <property type="entry name" value="SNF"/>
    <property type="match status" value="1"/>
</dbReference>
<keyword evidence="6" id="KW-0915">Sodium</keyword>
<keyword evidence="9" id="KW-0732">Signal</keyword>
<keyword evidence="3 8" id="KW-0812">Transmembrane</keyword>
<keyword evidence="5 8" id="KW-0472">Membrane</keyword>
<feature type="transmembrane region" description="Helical" evidence="8">
    <location>
        <begin position="50"/>
        <end position="74"/>
    </location>
</feature>
<comment type="subcellular location">
    <subcellularLocation>
        <location evidence="1">Membrane</location>
        <topology evidence="1">Multi-pass membrane protein</topology>
    </subcellularLocation>
</comment>
<dbReference type="PROSITE" id="PS50267">
    <property type="entry name" value="NA_NEUROTRAN_SYMP_3"/>
    <property type="match status" value="1"/>
</dbReference>
<evidence type="ECO:0000313" key="11">
    <source>
        <dbReference type="Proteomes" id="UP000007303"/>
    </source>
</evidence>
<dbReference type="OMA" id="HNICCLE"/>
<sequence length="255" mass="28553">GVFLLPYCFFAVLCGLPLFLLESVIGQYTQEGAVTCWRKLCPLSEGTGYFILVIQLYSRMYTIVLAWALLYIIYCFRDPLPWATCSSPWNTETDRCVDLSSVNLTAGQSGNVTLNVTSGNLTTSSVTEFWERQVLSMSGGIEELGKVQWELLLCLLACWMSCYFCIWKGVRSTGKVVYFTAIFPYVMLVILLIRGLTLPGALQGVVYYLYPDVSRLADLQVWMDACSQVLFSYGVSAGTLITFGSYNKLNNNCCR</sequence>
<dbReference type="STRING" id="99883.ENSTNIP00000005336"/>
<dbReference type="AlphaFoldDB" id="H3CAR4"/>
<organism evidence="10 11">
    <name type="scientific">Tetraodon nigroviridis</name>
    <name type="common">Spotted green pufferfish</name>
    <name type="synonym">Chelonodon nigroviridis</name>
    <dbReference type="NCBI Taxonomy" id="99883"/>
    <lineage>
        <taxon>Eukaryota</taxon>
        <taxon>Metazoa</taxon>
        <taxon>Chordata</taxon>
        <taxon>Craniata</taxon>
        <taxon>Vertebrata</taxon>
        <taxon>Euteleostomi</taxon>
        <taxon>Actinopterygii</taxon>
        <taxon>Neopterygii</taxon>
        <taxon>Teleostei</taxon>
        <taxon>Neoteleostei</taxon>
        <taxon>Acanthomorphata</taxon>
        <taxon>Eupercaria</taxon>
        <taxon>Tetraodontiformes</taxon>
        <taxon>Tetradontoidea</taxon>
        <taxon>Tetraodontidae</taxon>
        <taxon>Tetraodon</taxon>
    </lineage>
</organism>
<protein>
    <submittedName>
        <fullName evidence="10">Uncharacterized protein</fullName>
    </submittedName>
</protein>